<dbReference type="RefSeq" id="WP_169665531.1">
    <property type="nucleotide sequence ID" value="NZ_CP076133.1"/>
</dbReference>
<organism evidence="1 2">
    <name type="scientific">Flammeovirga yaeyamensis</name>
    <dbReference type="NCBI Taxonomy" id="367791"/>
    <lineage>
        <taxon>Bacteria</taxon>
        <taxon>Pseudomonadati</taxon>
        <taxon>Bacteroidota</taxon>
        <taxon>Cytophagia</taxon>
        <taxon>Cytophagales</taxon>
        <taxon>Flammeovirgaceae</taxon>
        <taxon>Flammeovirga</taxon>
    </lineage>
</organism>
<dbReference type="KEGG" id="fya:KMW28_27470"/>
<accession>A0AAX1NE96</accession>
<dbReference type="AlphaFoldDB" id="A0AAX1NE96"/>
<name>A0AAX1NE96_9BACT</name>
<proteinExistence type="predicted"/>
<protein>
    <submittedName>
        <fullName evidence="1">Uncharacterized protein</fullName>
    </submittedName>
</protein>
<reference evidence="1 2" key="1">
    <citation type="submission" date="2021-05" db="EMBL/GenBank/DDBJ databases">
        <title>Comparative genomic studies on the polysaccharide-degrading batcterial strains of the Flammeovirga genus.</title>
        <authorList>
            <person name="Zewei F."/>
            <person name="Zheng Z."/>
            <person name="Yu L."/>
            <person name="Ruyue G."/>
            <person name="Yanhong M."/>
            <person name="Yuanyuan C."/>
            <person name="Jingyan G."/>
            <person name="Wenjun H."/>
        </authorList>
    </citation>
    <scope>NUCLEOTIDE SEQUENCE [LARGE SCALE GENOMIC DNA]</scope>
    <source>
        <strain evidence="1 2">NBRC:100898</strain>
    </source>
</reference>
<dbReference type="EMBL" id="CP076133">
    <property type="protein sequence ID" value="QWG04642.1"/>
    <property type="molecule type" value="Genomic_DNA"/>
</dbReference>
<evidence type="ECO:0000313" key="2">
    <source>
        <dbReference type="Proteomes" id="UP000678679"/>
    </source>
</evidence>
<dbReference type="Proteomes" id="UP000678679">
    <property type="component" value="Chromosome 2"/>
</dbReference>
<gene>
    <name evidence="1" type="ORF">KMW28_27470</name>
</gene>
<evidence type="ECO:0000313" key="1">
    <source>
        <dbReference type="EMBL" id="QWG04642.1"/>
    </source>
</evidence>
<keyword evidence="2" id="KW-1185">Reference proteome</keyword>
<sequence length="123" mass="14231">MKNLYFPAILTLLFSFEVFAFDTEWYNKYISIIDVELDDTQTKDLLTEWVGIYEDNSTIYLYNLSTEQFFCSFENGIRSATIKEVTKTSGIVNVRLVVNDNALIYVTFNRANGKVITCKAEHI</sequence>